<keyword evidence="2" id="KW-1185">Reference proteome</keyword>
<accession>A0A7J8YN22</accession>
<dbReference type="EMBL" id="JABFAA010001641">
    <property type="protein sequence ID" value="MBA0700379.1"/>
    <property type="molecule type" value="Genomic_DNA"/>
</dbReference>
<dbReference type="AlphaFoldDB" id="A0A7J8YN22"/>
<feature type="non-terminal residue" evidence="1">
    <location>
        <position position="50"/>
    </location>
</feature>
<dbReference type="Proteomes" id="UP000593577">
    <property type="component" value="Unassembled WGS sequence"/>
</dbReference>
<proteinExistence type="predicted"/>
<evidence type="ECO:0000313" key="1">
    <source>
        <dbReference type="EMBL" id="MBA0700379.1"/>
    </source>
</evidence>
<sequence>MTKTQYLLQQKTYSLWTDGRKILAYDTRNTQDDRDEKSVQLLKKIVAWRL</sequence>
<comment type="caution">
    <text evidence="1">The sequence shown here is derived from an EMBL/GenBank/DDBJ whole genome shotgun (WGS) entry which is preliminary data.</text>
</comment>
<name>A0A7J8YN22_GOSAI</name>
<evidence type="ECO:0000313" key="2">
    <source>
        <dbReference type="Proteomes" id="UP000593577"/>
    </source>
</evidence>
<gene>
    <name evidence="1" type="ORF">Goari_000017</name>
</gene>
<reference evidence="1 2" key="1">
    <citation type="journal article" date="2019" name="Genome Biol. Evol.">
        <title>Insights into the evolution of the New World diploid cottons (Gossypium, subgenus Houzingenia) based on genome sequencing.</title>
        <authorList>
            <person name="Grover C.E."/>
            <person name="Arick M.A. 2nd"/>
            <person name="Thrash A."/>
            <person name="Conover J.L."/>
            <person name="Sanders W.S."/>
            <person name="Peterson D.G."/>
            <person name="Frelichowski J.E."/>
            <person name="Scheffler J.A."/>
            <person name="Scheffler B.E."/>
            <person name="Wendel J.F."/>
        </authorList>
    </citation>
    <scope>NUCLEOTIDE SEQUENCE [LARGE SCALE GENOMIC DNA]</scope>
    <source>
        <strain evidence="1">185</strain>
        <tissue evidence="1">Leaf</tissue>
    </source>
</reference>
<organism evidence="1 2">
    <name type="scientific">Gossypium aridum</name>
    <name type="common">American cotton</name>
    <name type="synonym">Erioxylum aridum</name>
    <dbReference type="NCBI Taxonomy" id="34290"/>
    <lineage>
        <taxon>Eukaryota</taxon>
        <taxon>Viridiplantae</taxon>
        <taxon>Streptophyta</taxon>
        <taxon>Embryophyta</taxon>
        <taxon>Tracheophyta</taxon>
        <taxon>Spermatophyta</taxon>
        <taxon>Magnoliopsida</taxon>
        <taxon>eudicotyledons</taxon>
        <taxon>Gunneridae</taxon>
        <taxon>Pentapetalae</taxon>
        <taxon>rosids</taxon>
        <taxon>malvids</taxon>
        <taxon>Malvales</taxon>
        <taxon>Malvaceae</taxon>
        <taxon>Malvoideae</taxon>
        <taxon>Gossypium</taxon>
    </lineage>
</organism>
<protein>
    <submittedName>
        <fullName evidence="1">Uncharacterized protein</fullName>
    </submittedName>
</protein>